<dbReference type="InParanoid" id="A0A259TX15"/>
<dbReference type="InterPro" id="IPR041698">
    <property type="entry name" value="Methyltransf_25"/>
</dbReference>
<reference evidence="2 3" key="1">
    <citation type="submission" date="2016-11" db="EMBL/GenBank/DDBJ databases">
        <title>Study of marine rhodopsin-containing bacteria.</title>
        <authorList>
            <person name="Yoshizawa S."/>
            <person name="Kumagai Y."/>
            <person name="Kogure K."/>
        </authorList>
    </citation>
    <scope>NUCLEOTIDE SEQUENCE [LARGE SCALE GENOMIC DNA]</scope>
    <source>
        <strain evidence="2 3">SG-29</strain>
    </source>
</reference>
<dbReference type="Gene3D" id="2.20.25.110">
    <property type="entry name" value="S-adenosyl-L-methionine-dependent methyltransferases"/>
    <property type="match status" value="1"/>
</dbReference>
<dbReference type="OrthoDB" id="9811589at2"/>
<evidence type="ECO:0000313" key="3">
    <source>
        <dbReference type="Proteomes" id="UP000216446"/>
    </source>
</evidence>
<feature type="non-terminal residue" evidence="2">
    <location>
        <position position="1"/>
    </location>
</feature>
<proteinExistence type="predicted"/>
<name>A0A259TX15_9BACT</name>
<dbReference type="CDD" id="cd02440">
    <property type="entry name" value="AdoMet_MTases"/>
    <property type="match status" value="1"/>
</dbReference>
<protein>
    <recommendedName>
        <fullName evidence="1">Methyltransferase domain-containing protein</fullName>
    </recommendedName>
</protein>
<dbReference type="Proteomes" id="UP000216446">
    <property type="component" value="Unassembled WGS sequence"/>
</dbReference>
<comment type="caution">
    <text evidence="2">The sequence shown here is derived from an EMBL/GenBank/DDBJ whole genome shotgun (WGS) entry which is preliminary data.</text>
</comment>
<organism evidence="2 3">
    <name type="scientific">Rubricoccus marinus</name>
    <dbReference type="NCBI Taxonomy" id="716817"/>
    <lineage>
        <taxon>Bacteria</taxon>
        <taxon>Pseudomonadati</taxon>
        <taxon>Rhodothermota</taxon>
        <taxon>Rhodothermia</taxon>
        <taxon>Rhodothermales</taxon>
        <taxon>Rubricoccaceae</taxon>
        <taxon>Rubricoccus</taxon>
    </lineage>
</organism>
<dbReference type="SUPFAM" id="SSF53335">
    <property type="entry name" value="S-adenosyl-L-methionine-dependent methyltransferases"/>
    <property type="match status" value="1"/>
</dbReference>
<gene>
    <name evidence="2" type="ORF">BSZ36_03410</name>
</gene>
<dbReference type="RefSeq" id="WP_094546022.1">
    <property type="nucleotide sequence ID" value="NZ_MQWB01000001.1"/>
</dbReference>
<dbReference type="AlphaFoldDB" id="A0A259TX15"/>
<dbReference type="Gene3D" id="3.40.50.150">
    <property type="entry name" value="Vaccinia Virus protein VP39"/>
    <property type="match status" value="1"/>
</dbReference>
<dbReference type="Pfam" id="PF13649">
    <property type="entry name" value="Methyltransf_25"/>
    <property type="match status" value="1"/>
</dbReference>
<dbReference type="InterPro" id="IPR029063">
    <property type="entry name" value="SAM-dependent_MTases_sf"/>
</dbReference>
<accession>A0A259TX15</accession>
<keyword evidence="3" id="KW-1185">Reference proteome</keyword>
<dbReference type="EMBL" id="MQWB01000001">
    <property type="protein sequence ID" value="OZC02114.1"/>
    <property type="molecule type" value="Genomic_DNA"/>
</dbReference>
<feature type="domain" description="Methyltransferase" evidence="1">
    <location>
        <begin position="4"/>
        <end position="88"/>
    </location>
</feature>
<evidence type="ECO:0000259" key="1">
    <source>
        <dbReference type="Pfam" id="PF13649"/>
    </source>
</evidence>
<sequence length="197" mass="21354">SLALALSRIADLDLRGYDGSAPMVEVAQRKAAKEGAEITFGTADFLDPIPGPLADAVLLVYDGLNYLLHERQIATLFERVHAALRPGGVFIFDQSTPANSLNHVGEFDDEGRADAFAYTRSGEYDPETRIHTTTFELSASGEAHQETHLQRAYSLEEMQALLDASPLAPEAAYDAFSTDGADGASERIHWVARKTSA</sequence>
<evidence type="ECO:0000313" key="2">
    <source>
        <dbReference type="EMBL" id="OZC02114.1"/>
    </source>
</evidence>